<evidence type="ECO:0000256" key="2">
    <source>
        <dbReference type="ARBA" id="ARBA00004225"/>
    </source>
</evidence>
<comment type="function">
    <text evidence="17">Core subunit of the mitochondrial membrane respiratory chain NADH dehydrogenase (Complex I) which catalyzes electron transfer from NADH through the respiratory chain, using ubiquinone as an electron acceptor. Essential for the catalytic activity and assembly of complex I.</text>
</comment>
<protein>
    <recommendedName>
        <fullName evidence="5 17">NADH-ubiquinone oxidoreductase chain 4</fullName>
        <ecNumber evidence="4 17">7.1.1.2</ecNumber>
    </recommendedName>
</protein>
<evidence type="ECO:0000259" key="18">
    <source>
        <dbReference type="Pfam" id="PF00361"/>
    </source>
</evidence>
<feature type="domain" description="NADH:quinone oxidoreductase/Mrp antiporter transmembrane" evidence="18">
    <location>
        <begin position="108"/>
        <end position="388"/>
    </location>
</feature>
<dbReference type="InterPro" id="IPR000260">
    <property type="entry name" value="NADH4_N"/>
</dbReference>
<evidence type="ECO:0000313" key="20">
    <source>
        <dbReference type="EMBL" id="AZL93085.1"/>
    </source>
</evidence>
<dbReference type="GO" id="GO:0003954">
    <property type="term" value="F:NADH dehydrogenase activity"/>
    <property type="evidence" value="ECO:0007669"/>
    <property type="project" value="TreeGrafter"/>
</dbReference>
<dbReference type="PANTHER" id="PTHR43507:SF20">
    <property type="entry name" value="NADH-UBIQUINONE OXIDOREDUCTASE CHAIN 4"/>
    <property type="match status" value="1"/>
</dbReference>
<comment type="similarity">
    <text evidence="3 17">Belongs to the complex I subunit 4 family.</text>
</comment>
<keyword evidence="10 17" id="KW-0249">Electron transport</keyword>
<keyword evidence="6 17" id="KW-0813">Transport</keyword>
<comment type="function">
    <text evidence="1">Core subunit of the mitochondrial membrane respiratory chain NADH dehydrogenase (Complex I) that is believed to belong to the minimal assembly required for catalysis. Complex I functions in the transfer of electrons from NADH to the respiratory chain. The immediate electron acceptor for the enzyme is believed to be ubiquinone.</text>
</comment>
<keyword evidence="12 17" id="KW-0520">NAD</keyword>
<proteinExistence type="inferred from homology"/>
<evidence type="ECO:0000259" key="19">
    <source>
        <dbReference type="Pfam" id="PF01059"/>
    </source>
</evidence>
<dbReference type="InterPro" id="IPR003918">
    <property type="entry name" value="NADH_UbQ_OxRdtase"/>
</dbReference>
<keyword evidence="15 17" id="KW-0472">Membrane</keyword>
<feature type="transmembrane region" description="Helical" evidence="17">
    <location>
        <begin position="420"/>
        <end position="440"/>
    </location>
</feature>
<dbReference type="GO" id="GO:0008137">
    <property type="term" value="F:NADH dehydrogenase (ubiquinone) activity"/>
    <property type="evidence" value="ECO:0007669"/>
    <property type="project" value="UniProtKB-UniRule"/>
</dbReference>
<dbReference type="GO" id="GO:0031966">
    <property type="term" value="C:mitochondrial membrane"/>
    <property type="evidence" value="ECO:0007669"/>
    <property type="project" value="UniProtKB-SubCell"/>
</dbReference>
<evidence type="ECO:0000256" key="8">
    <source>
        <dbReference type="ARBA" id="ARBA00022692"/>
    </source>
</evidence>
<evidence type="ECO:0000256" key="15">
    <source>
        <dbReference type="ARBA" id="ARBA00023136"/>
    </source>
</evidence>
<keyword evidence="8 17" id="KW-0812">Transmembrane</keyword>
<dbReference type="PANTHER" id="PTHR43507">
    <property type="entry name" value="NADH-UBIQUINONE OXIDOREDUCTASE CHAIN 4"/>
    <property type="match status" value="1"/>
</dbReference>
<dbReference type="GO" id="GO:0048039">
    <property type="term" value="F:ubiquinone binding"/>
    <property type="evidence" value="ECO:0007669"/>
    <property type="project" value="TreeGrafter"/>
</dbReference>
<evidence type="ECO:0000256" key="13">
    <source>
        <dbReference type="ARBA" id="ARBA00023075"/>
    </source>
</evidence>
<keyword evidence="13 17" id="KW-0830">Ubiquinone</keyword>
<feature type="transmembrane region" description="Helical" evidence="17">
    <location>
        <begin position="380"/>
        <end position="400"/>
    </location>
</feature>
<evidence type="ECO:0000256" key="16">
    <source>
        <dbReference type="ARBA" id="ARBA00049551"/>
    </source>
</evidence>
<feature type="transmembrane region" description="Helical" evidence="17">
    <location>
        <begin position="181"/>
        <end position="203"/>
    </location>
</feature>
<evidence type="ECO:0000256" key="6">
    <source>
        <dbReference type="ARBA" id="ARBA00022448"/>
    </source>
</evidence>
<feature type="transmembrane region" description="Helical" evidence="17">
    <location>
        <begin position="215"/>
        <end position="235"/>
    </location>
</feature>
<evidence type="ECO:0000256" key="4">
    <source>
        <dbReference type="ARBA" id="ARBA00012944"/>
    </source>
</evidence>
<evidence type="ECO:0000256" key="5">
    <source>
        <dbReference type="ARBA" id="ARBA00021006"/>
    </source>
</evidence>
<evidence type="ECO:0000256" key="9">
    <source>
        <dbReference type="ARBA" id="ARBA00022967"/>
    </source>
</evidence>
<dbReference type="Pfam" id="PF00361">
    <property type="entry name" value="Proton_antipo_M"/>
    <property type="match status" value="1"/>
</dbReference>
<comment type="catalytic activity">
    <reaction evidence="16 17">
        <text>a ubiquinone + NADH + 5 H(+)(in) = a ubiquinol + NAD(+) + 4 H(+)(out)</text>
        <dbReference type="Rhea" id="RHEA:29091"/>
        <dbReference type="Rhea" id="RHEA-COMP:9565"/>
        <dbReference type="Rhea" id="RHEA-COMP:9566"/>
        <dbReference type="ChEBI" id="CHEBI:15378"/>
        <dbReference type="ChEBI" id="CHEBI:16389"/>
        <dbReference type="ChEBI" id="CHEBI:17976"/>
        <dbReference type="ChEBI" id="CHEBI:57540"/>
        <dbReference type="ChEBI" id="CHEBI:57945"/>
        <dbReference type="EC" id="7.1.1.2"/>
    </reaction>
</comment>
<evidence type="ECO:0000256" key="1">
    <source>
        <dbReference type="ARBA" id="ARBA00003257"/>
    </source>
</evidence>
<organism evidence="20">
    <name type="scientific">Amblyjoppa sp. ZJUH_2016002</name>
    <dbReference type="NCBI Taxonomy" id="2491150"/>
    <lineage>
        <taxon>Eukaryota</taxon>
        <taxon>Metazoa</taxon>
        <taxon>Ecdysozoa</taxon>
        <taxon>Arthropoda</taxon>
        <taxon>Hexapoda</taxon>
        <taxon>Insecta</taxon>
        <taxon>Pterygota</taxon>
        <taxon>Neoptera</taxon>
        <taxon>Endopterygota</taxon>
        <taxon>Hymenoptera</taxon>
        <taxon>Apocrita</taxon>
        <taxon>Ichneumonoidea</taxon>
        <taxon>Ichneumonidae</taxon>
        <taxon>Ichneumoninae</taxon>
        <taxon>Heresiarchini</taxon>
        <taxon>Amblyjoppa</taxon>
    </lineage>
</organism>
<evidence type="ECO:0000256" key="3">
    <source>
        <dbReference type="ARBA" id="ARBA00009025"/>
    </source>
</evidence>
<evidence type="ECO:0000256" key="12">
    <source>
        <dbReference type="ARBA" id="ARBA00023027"/>
    </source>
</evidence>
<evidence type="ECO:0000256" key="17">
    <source>
        <dbReference type="RuleBase" id="RU003297"/>
    </source>
</evidence>
<feature type="transmembrane region" description="Helical" evidence="17">
    <location>
        <begin position="297"/>
        <end position="317"/>
    </location>
</feature>
<keyword evidence="7 17" id="KW-0679">Respiratory chain</keyword>
<feature type="transmembrane region" description="Helical" evidence="17">
    <location>
        <begin position="247"/>
        <end position="265"/>
    </location>
</feature>
<feature type="transmembrane region" description="Helical" evidence="17">
    <location>
        <begin position="139"/>
        <end position="161"/>
    </location>
</feature>
<feature type="transmembrane region" description="Helical" evidence="17">
    <location>
        <begin position="329"/>
        <end position="349"/>
    </location>
</feature>
<evidence type="ECO:0000256" key="11">
    <source>
        <dbReference type="ARBA" id="ARBA00022989"/>
    </source>
</evidence>
<feature type="transmembrane region" description="Helical" evidence="17">
    <location>
        <begin position="272"/>
        <end position="291"/>
    </location>
</feature>
<dbReference type="GO" id="GO:0015990">
    <property type="term" value="P:electron transport coupled proton transport"/>
    <property type="evidence" value="ECO:0007669"/>
    <property type="project" value="TreeGrafter"/>
</dbReference>
<name>A0A3S8V072_9HYME</name>
<feature type="transmembrane region" description="Helical" evidence="17">
    <location>
        <begin position="51"/>
        <end position="75"/>
    </location>
</feature>
<dbReference type="GO" id="GO:0042773">
    <property type="term" value="P:ATP synthesis coupled electron transport"/>
    <property type="evidence" value="ECO:0007669"/>
    <property type="project" value="InterPro"/>
</dbReference>
<keyword evidence="11 17" id="KW-1133">Transmembrane helix</keyword>
<dbReference type="AlphaFoldDB" id="A0A3S8V072"/>
<feature type="transmembrane region" description="Helical" evidence="17">
    <location>
        <begin position="21"/>
        <end position="39"/>
    </location>
</feature>
<geneLocation type="mitochondrion" evidence="20"/>
<comment type="subcellular location">
    <subcellularLocation>
        <location evidence="2 17">Mitochondrion membrane</location>
        <topology evidence="2 17">Multi-pass membrane protein</topology>
    </subcellularLocation>
</comment>
<gene>
    <name evidence="20" type="primary">nad4</name>
</gene>
<dbReference type="EMBL" id="MG923483">
    <property type="protein sequence ID" value="AZL93085.1"/>
    <property type="molecule type" value="Genomic_DNA"/>
</dbReference>
<keyword evidence="14 17" id="KW-0496">Mitochondrion</keyword>
<feature type="transmembrane region" description="Helical" evidence="17">
    <location>
        <begin position="113"/>
        <end position="132"/>
    </location>
</feature>
<dbReference type="InterPro" id="IPR001750">
    <property type="entry name" value="ND/Mrp_TM"/>
</dbReference>
<dbReference type="Pfam" id="PF01059">
    <property type="entry name" value="Oxidored_q5_N"/>
    <property type="match status" value="1"/>
</dbReference>
<feature type="domain" description="NADH:ubiquinone oxidoreductase chain 4 N-terminal" evidence="19">
    <location>
        <begin position="1"/>
        <end position="104"/>
    </location>
</feature>
<dbReference type="PRINTS" id="PR01437">
    <property type="entry name" value="NUOXDRDTASE4"/>
</dbReference>
<accession>A0A3S8V072</accession>
<feature type="transmembrane region" description="Helical" evidence="17">
    <location>
        <begin position="87"/>
        <end position="107"/>
    </location>
</feature>
<keyword evidence="9" id="KW-1278">Translocase</keyword>
<sequence length="441" mass="52801">MMKFIFMVIFMFMLLSLMKKKMFFIYQNFILLVMFLMMIDYPLNNMNYWIKIYYVISGDFYSMILIYLTLWIMFLMMMIKKNFFLNFYYIFIMNFLLLFLMLCFMTFNLMLFYMYFEMSLIPVFLLILGWGLQIDRIQAGFYMMMYTLLGSMPLFIMILYINQKSFTLMMEFVQLNFLSWYMYMLLMMAFLIKMPLYLVHLWLPKAHVEAPLSGSMILAGVMLKLGSYGLMRLLLMLMDLMMNYNKFILMISMMGGIYSSFICLNQMDMKKLVAYSSVVHMSILLAGLLTLNNWGVSGSIMMMMAHGLCSSGLFCLVNINYERVYSRSMLINNGMINIFPSLSLMWFLLCSSNLSFPPSLNLWSEIMLINSLIIWEKKNLFLLFILMFFSACYSLYLYSFSQFGLINMKMYFYNITINEFINLIFHWFPLNILFIYMYMFI</sequence>
<dbReference type="EC" id="7.1.1.2" evidence="4 17"/>
<evidence type="ECO:0000256" key="10">
    <source>
        <dbReference type="ARBA" id="ARBA00022982"/>
    </source>
</evidence>
<evidence type="ECO:0000256" key="7">
    <source>
        <dbReference type="ARBA" id="ARBA00022660"/>
    </source>
</evidence>
<evidence type="ECO:0000256" key="14">
    <source>
        <dbReference type="ARBA" id="ARBA00023128"/>
    </source>
</evidence>
<reference evidence="20" key="1">
    <citation type="journal article" date="2018" name="Mol. Phylogenet. Evol.">
        <title>Mitochondrial phylogenomics of the Hymenoptera.</title>
        <authorList>
            <person name="Tang P."/>
            <person name="Zhu J.C."/>
            <person name="Zheng B.Y."/>
            <person name="Wei S.J."/>
            <person name="Sharkey M."/>
            <person name="Chen X.X."/>
            <person name="Vogler A.P."/>
        </authorList>
    </citation>
    <scope>NUCLEOTIDE SEQUENCE</scope>
</reference>